<dbReference type="InterPro" id="IPR050390">
    <property type="entry name" value="C5-Methyltransferase"/>
</dbReference>
<evidence type="ECO:0000256" key="5">
    <source>
        <dbReference type="SAM" id="MobiDB-lite"/>
    </source>
</evidence>
<evidence type="ECO:0000313" key="7">
    <source>
        <dbReference type="EMBL" id="KAF4390285.1"/>
    </source>
</evidence>
<keyword evidence="4" id="KW-0949">S-adenosyl-L-methionine</keyword>
<dbReference type="GO" id="GO:0005634">
    <property type="term" value="C:nucleus"/>
    <property type="evidence" value="ECO:0007669"/>
    <property type="project" value="TreeGrafter"/>
</dbReference>
<organism evidence="6 9">
    <name type="scientific">Cannabis sativa</name>
    <name type="common">Hemp</name>
    <name type="synonym">Marijuana</name>
    <dbReference type="NCBI Taxonomy" id="3483"/>
    <lineage>
        <taxon>Eukaryota</taxon>
        <taxon>Viridiplantae</taxon>
        <taxon>Streptophyta</taxon>
        <taxon>Embryophyta</taxon>
        <taxon>Tracheophyta</taxon>
        <taxon>Spermatophyta</taxon>
        <taxon>Magnoliopsida</taxon>
        <taxon>eudicotyledons</taxon>
        <taxon>Gunneridae</taxon>
        <taxon>Pentapetalae</taxon>
        <taxon>rosids</taxon>
        <taxon>fabids</taxon>
        <taxon>Rosales</taxon>
        <taxon>Cannabaceae</taxon>
        <taxon>Cannabis</taxon>
    </lineage>
</organism>
<evidence type="ECO:0000313" key="9">
    <source>
        <dbReference type="Proteomes" id="UP000583929"/>
    </source>
</evidence>
<dbReference type="Proteomes" id="UP000583929">
    <property type="component" value="Unassembled WGS sequence"/>
</dbReference>
<protein>
    <recommendedName>
        <fullName evidence="1">DNA (cytosine-5-)-methyltransferase</fullName>
        <ecNumber evidence="1">2.1.1.37</ecNumber>
    </recommendedName>
</protein>
<keyword evidence="2" id="KW-0489">Methyltransferase</keyword>
<dbReference type="GO" id="GO:0003677">
    <property type="term" value="F:DNA binding"/>
    <property type="evidence" value="ECO:0007669"/>
    <property type="project" value="TreeGrafter"/>
</dbReference>
<sequence>MVDETIGTVVTKAEPHNQIIIHPEQDRVLSVHELARLQGFPDFYKLSGPIKQSHPHRCLPSPAIKTKATTIPPLSVEAHLEKKERLSEPGPDPTDPSLDLTGLNPDLPISNSHLQEEEEKIQLDGLGEKKKKNRKRDEEDEEEQK</sequence>
<dbReference type="GO" id="GO:0044027">
    <property type="term" value="P:negative regulation of gene expression via chromosomal CpG island methylation"/>
    <property type="evidence" value="ECO:0007669"/>
    <property type="project" value="TreeGrafter"/>
</dbReference>
<dbReference type="AlphaFoldDB" id="A0A7J6EBI8"/>
<dbReference type="EMBL" id="JAATIQ010000460">
    <property type="protein sequence ID" value="KAF4355170.1"/>
    <property type="molecule type" value="Genomic_DNA"/>
</dbReference>
<dbReference type="GO" id="GO:0032259">
    <property type="term" value="P:methylation"/>
    <property type="evidence" value="ECO:0007669"/>
    <property type="project" value="UniProtKB-KW"/>
</dbReference>
<feature type="compositionally biased region" description="Basic and acidic residues" evidence="5">
    <location>
        <begin position="78"/>
        <end position="87"/>
    </location>
</feature>
<evidence type="ECO:0000256" key="2">
    <source>
        <dbReference type="ARBA" id="ARBA00022603"/>
    </source>
</evidence>
<dbReference type="GO" id="GO:0003886">
    <property type="term" value="F:DNA (cytosine-5-)-methyltransferase activity"/>
    <property type="evidence" value="ECO:0007669"/>
    <property type="project" value="UniProtKB-EC"/>
</dbReference>
<dbReference type="Gene3D" id="3.90.120.10">
    <property type="entry name" value="DNA Methylase, subunit A, domain 2"/>
    <property type="match status" value="1"/>
</dbReference>
<proteinExistence type="predicted"/>
<dbReference type="Proteomes" id="UP000525078">
    <property type="component" value="Unassembled WGS sequence"/>
</dbReference>
<comment type="caution">
    <text evidence="6">The sequence shown here is derived from an EMBL/GenBank/DDBJ whole genome shotgun (WGS) entry which is preliminary data.</text>
</comment>
<dbReference type="InterPro" id="IPR029063">
    <property type="entry name" value="SAM-dependent_MTases_sf"/>
</dbReference>
<keyword evidence="9" id="KW-1185">Reference proteome</keyword>
<dbReference type="PANTHER" id="PTHR10629:SF50">
    <property type="entry name" value="DNA (CYTOSINE-5)-METHYLTRANSFERASE CMT3"/>
    <property type="match status" value="1"/>
</dbReference>
<evidence type="ECO:0000313" key="6">
    <source>
        <dbReference type="EMBL" id="KAF4355170.1"/>
    </source>
</evidence>
<feature type="region of interest" description="Disordered" evidence="5">
    <location>
        <begin position="51"/>
        <end position="145"/>
    </location>
</feature>
<evidence type="ECO:0000256" key="4">
    <source>
        <dbReference type="ARBA" id="ARBA00022691"/>
    </source>
</evidence>
<name>A0A7J6EBI8_CANSA</name>
<evidence type="ECO:0000256" key="3">
    <source>
        <dbReference type="ARBA" id="ARBA00022679"/>
    </source>
</evidence>
<evidence type="ECO:0000313" key="8">
    <source>
        <dbReference type="Proteomes" id="UP000525078"/>
    </source>
</evidence>
<dbReference type="PANTHER" id="PTHR10629">
    <property type="entry name" value="CYTOSINE-SPECIFIC METHYLTRANSFERASE"/>
    <property type="match status" value="1"/>
</dbReference>
<accession>A0A7J6EBI8</accession>
<dbReference type="EMBL" id="JAATIP010000029">
    <property type="protein sequence ID" value="KAF4390285.1"/>
    <property type="molecule type" value="Genomic_DNA"/>
</dbReference>
<gene>
    <name evidence="7" type="ORF">F8388_019940</name>
    <name evidence="6" type="ORF">G4B88_018060</name>
</gene>
<dbReference type="SUPFAM" id="SSF53335">
    <property type="entry name" value="S-adenosyl-L-methionine-dependent methyltransferases"/>
    <property type="match status" value="1"/>
</dbReference>
<dbReference type="Pfam" id="PF00145">
    <property type="entry name" value="DNA_methylase"/>
    <property type="match status" value="1"/>
</dbReference>
<keyword evidence="3" id="KW-0808">Transferase</keyword>
<evidence type="ECO:0000256" key="1">
    <source>
        <dbReference type="ARBA" id="ARBA00011975"/>
    </source>
</evidence>
<dbReference type="EC" id="2.1.1.37" evidence="1"/>
<dbReference type="InterPro" id="IPR001525">
    <property type="entry name" value="C5_MeTfrase"/>
</dbReference>
<reference evidence="8 9" key="1">
    <citation type="journal article" date="2020" name="bioRxiv">
        <title>Sequence and annotation of 42 cannabis genomes reveals extensive copy number variation in cannabinoid synthesis and pathogen resistance genes.</title>
        <authorList>
            <person name="Mckernan K.J."/>
            <person name="Helbert Y."/>
            <person name="Kane L.T."/>
            <person name="Ebling H."/>
            <person name="Zhang L."/>
            <person name="Liu B."/>
            <person name="Eaton Z."/>
            <person name="Mclaughlin S."/>
            <person name="Kingan S."/>
            <person name="Baybayan P."/>
            <person name="Concepcion G."/>
            <person name="Jordan M."/>
            <person name="Riva A."/>
            <person name="Barbazuk W."/>
            <person name="Harkins T."/>
        </authorList>
    </citation>
    <scope>NUCLEOTIDE SEQUENCE [LARGE SCALE GENOMIC DNA]</scope>
    <source>
        <strain evidence="8 9">cv. Jamaican Lion 4</strain>
        <strain evidence="6">Father</strain>
        <strain evidence="7">Mother</strain>
        <tissue evidence="6">Leaf</tissue>
    </source>
</reference>